<evidence type="ECO:0000313" key="2">
    <source>
        <dbReference type="EMBL" id="KAF3850005.1"/>
    </source>
</evidence>
<evidence type="ECO:0000259" key="1">
    <source>
        <dbReference type="Pfam" id="PF26562"/>
    </source>
</evidence>
<keyword evidence="3" id="KW-1185">Reference proteome</keyword>
<organism evidence="2 3">
    <name type="scientific">Dissostichus mawsoni</name>
    <name type="common">Antarctic cod</name>
    <dbReference type="NCBI Taxonomy" id="36200"/>
    <lineage>
        <taxon>Eukaryota</taxon>
        <taxon>Metazoa</taxon>
        <taxon>Chordata</taxon>
        <taxon>Craniata</taxon>
        <taxon>Vertebrata</taxon>
        <taxon>Euteleostomi</taxon>
        <taxon>Actinopterygii</taxon>
        <taxon>Neopterygii</taxon>
        <taxon>Teleostei</taxon>
        <taxon>Neoteleostei</taxon>
        <taxon>Acanthomorphata</taxon>
        <taxon>Eupercaria</taxon>
        <taxon>Perciformes</taxon>
        <taxon>Notothenioidei</taxon>
        <taxon>Nototheniidae</taxon>
        <taxon>Dissostichus</taxon>
    </lineage>
</organism>
<comment type="caution">
    <text evidence="2">The sequence shown here is derived from an EMBL/GenBank/DDBJ whole genome shotgun (WGS) entry which is preliminary data.</text>
</comment>
<dbReference type="Pfam" id="PF26562">
    <property type="entry name" value="Ig-like"/>
    <property type="match status" value="1"/>
</dbReference>
<dbReference type="Proteomes" id="UP000518266">
    <property type="component" value="Unassembled WGS sequence"/>
</dbReference>
<protein>
    <recommendedName>
        <fullName evidence="1">ZP-domain containing protein Ig-like domain-containing protein</fullName>
    </recommendedName>
</protein>
<dbReference type="InterPro" id="IPR058876">
    <property type="entry name" value="Ig-like_ZP"/>
</dbReference>
<feature type="domain" description="ZP-domain containing protein Ig-like" evidence="1">
    <location>
        <begin position="69"/>
        <end position="143"/>
    </location>
</feature>
<reference evidence="2 3" key="1">
    <citation type="submission" date="2020-03" db="EMBL/GenBank/DDBJ databases">
        <title>Dissostichus mawsoni Genome sequencing and assembly.</title>
        <authorList>
            <person name="Park H."/>
        </authorList>
    </citation>
    <scope>NUCLEOTIDE SEQUENCE [LARGE SCALE GENOMIC DNA]</scope>
    <source>
        <strain evidence="2">DM0001</strain>
        <tissue evidence="2">Muscle</tissue>
    </source>
</reference>
<dbReference type="PANTHER" id="PTHR47130:SF3">
    <property type="entry name" value="ZONA PELLUCIDA PROTEIN"/>
    <property type="match status" value="1"/>
</dbReference>
<sequence>MQEPLVLKLRVMRIDPLIYSKHFRLLEVNMGVDGRKLEATEVSARNYSLTVDDLYVIVEIPIGAAGCQIKEMMFKVLIGPVGFDVMLKNISSPSEVLSLADCIARGFKVFDQMSPNGCSKVYTVEVPFTDRVVGQRVSLTLNVGNEMHFYFYFGS</sequence>
<dbReference type="PANTHER" id="PTHR47130">
    <property type="entry name" value="SI:DKEY-19B23.11-RELATED"/>
    <property type="match status" value="1"/>
</dbReference>
<dbReference type="OrthoDB" id="9944868at2759"/>
<name>A0A7J5YKM7_DISMA</name>
<gene>
    <name evidence="2" type="ORF">F7725_019724</name>
</gene>
<accession>A0A7J5YKM7</accession>
<dbReference type="AlphaFoldDB" id="A0A7J5YKM7"/>
<evidence type="ECO:0000313" key="3">
    <source>
        <dbReference type="Proteomes" id="UP000518266"/>
    </source>
</evidence>
<proteinExistence type="predicted"/>
<dbReference type="EMBL" id="JAAKFY010000011">
    <property type="protein sequence ID" value="KAF3850005.1"/>
    <property type="molecule type" value="Genomic_DNA"/>
</dbReference>